<sequence length="259" mass="27838">MTTVFQPQRFDAPLVNPSPNGLDSATIWQDSAEPLRWLPEGLEVRPWNFGDVGGFGIWSAAWCASEADLTDEDRKLPGVRPEPLAPFLAVVSWSASSCDMRAESRAETRTRAQQLHRMREPIAVEQAFAERLLDDAGTPAAASDLVEAVSKIEDALAEANTLGVVHARAGWLPYAAQAQLLVRTGSALRTPGGHQWVFGGGYVAGLGDTLVATSQPFGWRQPVQVDEGITEAHDAFVASVERSLVVGYEATFGAVTVTP</sequence>
<name>A0A100WC23_MYCCR</name>
<keyword evidence="2" id="KW-1185">Reference proteome</keyword>
<proteinExistence type="predicted"/>
<accession>A0A100WC23</accession>
<comment type="caution">
    <text evidence="1">The sequence shown here is derived from an EMBL/GenBank/DDBJ whole genome shotgun (WGS) entry which is preliminary data.</text>
</comment>
<dbReference type="STRING" id="228230.RMCC_2718"/>
<dbReference type="RefSeq" id="WP_062656873.1">
    <property type="nucleotide sequence ID" value="NZ_JACKTQ010000001.1"/>
</dbReference>
<gene>
    <name evidence="1" type="ORF">RMCC_2718</name>
</gene>
<dbReference type="OrthoDB" id="4556179at2"/>
<dbReference type="EMBL" id="BCSY01000044">
    <property type="protein sequence ID" value="GAS95752.1"/>
    <property type="molecule type" value="Genomic_DNA"/>
</dbReference>
<protein>
    <submittedName>
        <fullName evidence="1">Gp11</fullName>
    </submittedName>
</protein>
<evidence type="ECO:0000313" key="1">
    <source>
        <dbReference type="EMBL" id="GAS95752.1"/>
    </source>
</evidence>
<dbReference type="AlphaFoldDB" id="A0A100WC23"/>
<evidence type="ECO:0000313" key="2">
    <source>
        <dbReference type="Proteomes" id="UP000069443"/>
    </source>
</evidence>
<dbReference type="Proteomes" id="UP000069443">
    <property type="component" value="Unassembled WGS sequence"/>
</dbReference>
<reference evidence="2" key="1">
    <citation type="journal article" date="2016" name="Genome Announc.">
        <title>Draft Genome Sequences of Five Rapidly Growing Mycobacterium Species, M. thermoresistibile, M. fortuitum subsp. acetamidolyticum, M. canariasense, M. brisbanense, and M. novocastrense.</title>
        <authorList>
            <person name="Katahira K."/>
            <person name="Ogura Y."/>
            <person name="Gotoh Y."/>
            <person name="Hayashi T."/>
        </authorList>
    </citation>
    <scope>NUCLEOTIDE SEQUENCE [LARGE SCALE GENOMIC DNA]</scope>
    <source>
        <strain evidence="2">JCM15298</strain>
    </source>
</reference>
<reference evidence="2" key="2">
    <citation type="submission" date="2016-02" db="EMBL/GenBank/DDBJ databases">
        <title>Draft genome sequence of five rapidly growing Mycobacterium species.</title>
        <authorList>
            <person name="Katahira K."/>
            <person name="Gotou Y."/>
            <person name="Iida K."/>
            <person name="Ogura Y."/>
            <person name="Hayashi T."/>
        </authorList>
    </citation>
    <scope>NUCLEOTIDE SEQUENCE [LARGE SCALE GENOMIC DNA]</scope>
    <source>
        <strain evidence="2">JCM15298</strain>
    </source>
</reference>
<organism evidence="1 2">
    <name type="scientific">Mycolicibacterium canariasense</name>
    <name type="common">Mycobacterium canariasense</name>
    <dbReference type="NCBI Taxonomy" id="228230"/>
    <lineage>
        <taxon>Bacteria</taxon>
        <taxon>Bacillati</taxon>
        <taxon>Actinomycetota</taxon>
        <taxon>Actinomycetes</taxon>
        <taxon>Mycobacteriales</taxon>
        <taxon>Mycobacteriaceae</taxon>
        <taxon>Mycolicibacterium</taxon>
    </lineage>
</organism>